<reference evidence="2" key="1">
    <citation type="submission" date="2021-12" db="EMBL/GenBank/DDBJ databases">
        <title>Alicyclobacillaceae gen. nov., sp. nov., isolated from chalcocite enrichment system.</title>
        <authorList>
            <person name="Jiang Z."/>
        </authorList>
    </citation>
    <scope>NUCLEOTIDE SEQUENCE</scope>
    <source>
        <strain evidence="2">MYW30-H2</strain>
    </source>
</reference>
<evidence type="ECO:0000313" key="2">
    <source>
        <dbReference type="EMBL" id="UOF91507.1"/>
    </source>
</evidence>
<dbReference type="Gene3D" id="1.10.10.10">
    <property type="entry name" value="Winged helix-like DNA-binding domain superfamily/Winged helix DNA-binding domain"/>
    <property type="match status" value="1"/>
</dbReference>
<protein>
    <submittedName>
        <fullName evidence="2">Helix-turn-helix transcriptional regulator</fullName>
    </submittedName>
</protein>
<organism evidence="2 3">
    <name type="scientific">Fodinisporobacter ferrooxydans</name>
    <dbReference type="NCBI Taxonomy" id="2901836"/>
    <lineage>
        <taxon>Bacteria</taxon>
        <taxon>Bacillati</taxon>
        <taxon>Bacillota</taxon>
        <taxon>Bacilli</taxon>
        <taxon>Bacillales</taxon>
        <taxon>Alicyclobacillaceae</taxon>
        <taxon>Fodinisporobacter</taxon>
    </lineage>
</organism>
<dbReference type="PANTHER" id="PTHR33169:SF14">
    <property type="entry name" value="TRANSCRIPTIONAL REGULATOR RV3488"/>
    <property type="match status" value="1"/>
</dbReference>
<sequence>MAKDGVSRKQNRHLPAFLLLFLAEGDAHGGALWNRISDMMPLQWEIDSGAVYRVLRDLEERGSLTSYWNTEDTGPAKRIYHITEEGLQELILWYEDICLRKRNLEYFIRQFESLKNHERATGDEISYEKSD</sequence>
<dbReference type="InterPro" id="IPR052509">
    <property type="entry name" value="Metal_resp_DNA-bind_regulator"/>
</dbReference>
<dbReference type="Pfam" id="PF03551">
    <property type="entry name" value="PadR"/>
    <property type="match status" value="1"/>
</dbReference>
<evidence type="ECO:0000259" key="1">
    <source>
        <dbReference type="Pfam" id="PF03551"/>
    </source>
</evidence>
<dbReference type="InterPro" id="IPR005149">
    <property type="entry name" value="Tscrpt_reg_PadR_N"/>
</dbReference>
<feature type="domain" description="Transcription regulator PadR N-terminal" evidence="1">
    <location>
        <begin position="18"/>
        <end position="90"/>
    </location>
</feature>
<dbReference type="SUPFAM" id="SSF46785">
    <property type="entry name" value="Winged helix' DNA-binding domain"/>
    <property type="match status" value="1"/>
</dbReference>
<dbReference type="PANTHER" id="PTHR33169">
    <property type="entry name" value="PADR-FAMILY TRANSCRIPTIONAL REGULATOR"/>
    <property type="match status" value="1"/>
</dbReference>
<keyword evidence="3" id="KW-1185">Reference proteome</keyword>
<accession>A0ABY4CPZ2</accession>
<dbReference type="InterPro" id="IPR036390">
    <property type="entry name" value="WH_DNA-bd_sf"/>
</dbReference>
<proteinExistence type="predicted"/>
<dbReference type="RefSeq" id="WP_347438198.1">
    <property type="nucleotide sequence ID" value="NZ_CP089291.1"/>
</dbReference>
<name>A0ABY4CPZ2_9BACL</name>
<dbReference type="InterPro" id="IPR036388">
    <property type="entry name" value="WH-like_DNA-bd_sf"/>
</dbReference>
<dbReference type="EMBL" id="CP089291">
    <property type="protein sequence ID" value="UOF91507.1"/>
    <property type="molecule type" value="Genomic_DNA"/>
</dbReference>
<evidence type="ECO:0000313" key="3">
    <source>
        <dbReference type="Proteomes" id="UP000830167"/>
    </source>
</evidence>
<dbReference type="Proteomes" id="UP000830167">
    <property type="component" value="Chromosome"/>
</dbReference>
<gene>
    <name evidence="2" type="ORF">LSG31_04445</name>
</gene>